<accession>A0AAD5SPU7</accession>
<name>A0AAD5SPU7_9FUNG</name>
<feature type="transmembrane region" description="Helical" evidence="2">
    <location>
        <begin position="49"/>
        <end position="71"/>
    </location>
</feature>
<dbReference type="InterPro" id="IPR056884">
    <property type="entry name" value="NPHP3-like_N"/>
</dbReference>
<organism evidence="4 5">
    <name type="scientific">Physocladia obscura</name>
    <dbReference type="NCBI Taxonomy" id="109957"/>
    <lineage>
        <taxon>Eukaryota</taxon>
        <taxon>Fungi</taxon>
        <taxon>Fungi incertae sedis</taxon>
        <taxon>Chytridiomycota</taxon>
        <taxon>Chytridiomycota incertae sedis</taxon>
        <taxon>Chytridiomycetes</taxon>
        <taxon>Chytridiales</taxon>
        <taxon>Chytriomycetaceae</taxon>
        <taxon>Physocladia</taxon>
    </lineage>
</organism>
<keyword evidence="2" id="KW-1133">Transmembrane helix</keyword>
<reference evidence="4" key="1">
    <citation type="submission" date="2020-05" db="EMBL/GenBank/DDBJ databases">
        <title>Phylogenomic resolution of chytrid fungi.</title>
        <authorList>
            <person name="Stajich J.E."/>
            <person name="Amses K."/>
            <person name="Simmons R."/>
            <person name="Seto K."/>
            <person name="Myers J."/>
            <person name="Bonds A."/>
            <person name="Quandt C.A."/>
            <person name="Barry K."/>
            <person name="Liu P."/>
            <person name="Grigoriev I."/>
            <person name="Longcore J.E."/>
            <person name="James T.Y."/>
        </authorList>
    </citation>
    <scope>NUCLEOTIDE SEQUENCE</scope>
    <source>
        <strain evidence="4">JEL0513</strain>
    </source>
</reference>
<evidence type="ECO:0000313" key="4">
    <source>
        <dbReference type="EMBL" id="KAJ3091690.1"/>
    </source>
</evidence>
<evidence type="ECO:0000313" key="5">
    <source>
        <dbReference type="Proteomes" id="UP001211907"/>
    </source>
</evidence>
<proteinExistence type="predicted"/>
<evidence type="ECO:0000256" key="1">
    <source>
        <dbReference type="ARBA" id="ARBA00022737"/>
    </source>
</evidence>
<gene>
    <name evidence="4" type="ORF">HK100_007120</name>
</gene>
<keyword evidence="5" id="KW-1185">Reference proteome</keyword>
<keyword evidence="2" id="KW-0472">Membrane</keyword>
<keyword evidence="1" id="KW-0677">Repeat</keyword>
<sequence>MRIMMMNSEYAGFNATFFVLHGSVCILQIHLQEITGYSQTWGTNNFWKLANWIVTFSLLLVTSPTFVIPFAKSGLLETIPVPLAFLDTVKIEKQLNQNASLERASRPVLLKGDEQVKEIRLNGSTINIKRNMSTSVNCNLEIKHVQDLRKPIISVHYFSHSDDSGVTLIKQINAKIPRFAAIGSEKSVIEIWLKPVDFSYDLANYKSEYDPETLLVWIIEFLKEWLKGGAETGKSIIAYNIFVNHPTDRFIIGSIFFCKHDDKRKRNPNFVIQTMAWNLSVIFPKFCAHLKAVMTDDTQAAREGKSSIL</sequence>
<dbReference type="AlphaFoldDB" id="A0AAD5SPU7"/>
<dbReference type="Proteomes" id="UP001211907">
    <property type="component" value="Unassembled WGS sequence"/>
</dbReference>
<dbReference type="Pfam" id="PF24883">
    <property type="entry name" value="NPHP3_N"/>
    <property type="match status" value="1"/>
</dbReference>
<dbReference type="EMBL" id="JADGJH010003339">
    <property type="protein sequence ID" value="KAJ3091690.1"/>
    <property type="molecule type" value="Genomic_DNA"/>
</dbReference>
<evidence type="ECO:0000259" key="3">
    <source>
        <dbReference type="Pfam" id="PF24883"/>
    </source>
</evidence>
<protein>
    <recommendedName>
        <fullName evidence="3">Nephrocystin 3-like N-terminal domain-containing protein</fullName>
    </recommendedName>
</protein>
<feature type="domain" description="Nephrocystin 3-like N-terminal" evidence="3">
    <location>
        <begin position="225"/>
        <end position="303"/>
    </location>
</feature>
<evidence type="ECO:0000256" key="2">
    <source>
        <dbReference type="SAM" id="Phobius"/>
    </source>
</evidence>
<comment type="caution">
    <text evidence="4">The sequence shown here is derived from an EMBL/GenBank/DDBJ whole genome shotgun (WGS) entry which is preliminary data.</text>
</comment>
<keyword evidence="2" id="KW-0812">Transmembrane</keyword>